<evidence type="ECO:0000256" key="6">
    <source>
        <dbReference type="ARBA" id="ARBA00023274"/>
    </source>
</evidence>
<dbReference type="NCBIfam" id="TIGR01632">
    <property type="entry name" value="L11_bact"/>
    <property type="match status" value="1"/>
</dbReference>
<gene>
    <name evidence="7 12" type="primary">rplK</name>
    <name evidence="12" type="ORF">DCW38_08440</name>
</gene>
<protein>
    <recommendedName>
        <fullName evidence="7">Large ribosomal subunit protein uL11</fullName>
    </recommendedName>
</protein>
<dbReference type="PANTHER" id="PTHR11661">
    <property type="entry name" value="60S RIBOSOMAL PROTEIN L12"/>
    <property type="match status" value="1"/>
</dbReference>
<evidence type="ECO:0000313" key="12">
    <source>
        <dbReference type="EMBL" id="HAV93187.1"/>
    </source>
</evidence>
<keyword evidence="2 7" id="KW-0488">Methylation</keyword>
<dbReference type="FunFam" id="1.10.10.250:FF:000001">
    <property type="entry name" value="50S ribosomal protein L11"/>
    <property type="match status" value="1"/>
</dbReference>
<dbReference type="CDD" id="cd00349">
    <property type="entry name" value="Ribosomal_L11"/>
    <property type="match status" value="1"/>
</dbReference>
<keyword evidence="4 7" id="KW-0694">RNA-binding</keyword>
<evidence type="ECO:0000256" key="7">
    <source>
        <dbReference type="HAMAP-Rule" id="MF_00736"/>
    </source>
</evidence>
<dbReference type="InterPro" id="IPR006519">
    <property type="entry name" value="Ribosomal_uL11_bac-typ"/>
</dbReference>
<comment type="caution">
    <text evidence="12">The sequence shown here is derived from an EMBL/GenBank/DDBJ whole genome shotgun (WGS) entry which is preliminary data.</text>
</comment>
<evidence type="ECO:0000256" key="2">
    <source>
        <dbReference type="ARBA" id="ARBA00022481"/>
    </source>
</evidence>
<evidence type="ECO:0000256" key="9">
    <source>
        <dbReference type="RuleBase" id="RU003979"/>
    </source>
</evidence>
<dbReference type="InterPro" id="IPR020783">
    <property type="entry name" value="Ribosomal_uL11_C"/>
</dbReference>
<reference evidence="12 13" key="1">
    <citation type="journal article" date="2018" name="Nat. Biotechnol.">
        <title>A standardized bacterial taxonomy based on genome phylogeny substantially revises the tree of life.</title>
        <authorList>
            <person name="Parks D.H."/>
            <person name="Chuvochina M."/>
            <person name="Waite D.W."/>
            <person name="Rinke C."/>
            <person name="Skarshewski A."/>
            <person name="Chaumeil P.A."/>
            <person name="Hugenholtz P."/>
        </authorList>
    </citation>
    <scope>NUCLEOTIDE SEQUENCE [LARGE SCALE GENOMIC DNA]</scope>
    <source>
        <strain evidence="12">UBA9956</strain>
    </source>
</reference>
<dbReference type="AlphaFoldDB" id="A0A350HCC1"/>
<evidence type="ECO:0000256" key="3">
    <source>
        <dbReference type="ARBA" id="ARBA00022730"/>
    </source>
</evidence>
<dbReference type="GO" id="GO:0006412">
    <property type="term" value="P:translation"/>
    <property type="evidence" value="ECO:0007669"/>
    <property type="project" value="UniProtKB-UniRule"/>
</dbReference>
<feature type="domain" description="Large ribosomal subunit protein uL11 C-terminal" evidence="10">
    <location>
        <begin position="71"/>
        <end position="139"/>
    </location>
</feature>
<dbReference type="GO" id="GO:0070180">
    <property type="term" value="F:large ribosomal subunit rRNA binding"/>
    <property type="evidence" value="ECO:0007669"/>
    <property type="project" value="UniProtKB-UniRule"/>
</dbReference>
<dbReference type="EMBL" id="DMZY01000252">
    <property type="protein sequence ID" value="HAV93187.1"/>
    <property type="molecule type" value="Genomic_DNA"/>
</dbReference>
<keyword evidence="6 7" id="KW-0687">Ribonucleoprotein</keyword>
<dbReference type="GO" id="GO:0022625">
    <property type="term" value="C:cytosolic large ribosomal subunit"/>
    <property type="evidence" value="ECO:0007669"/>
    <property type="project" value="TreeGrafter"/>
</dbReference>
<evidence type="ECO:0000256" key="4">
    <source>
        <dbReference type="ARBA" id="ARBA00022884"/>
    </source>
</evidence>
<dbReference type="InterPro" id="IPR036769">
    <property type="entry name" value="Ribosomal_uL11_C_sf"/>
</dbReference>
<organism evidence="12 13">
    <name type="scientific">candidate division WOR-3 bacterium</name>
    <dbReference type="NCBI Taxonomy" id="2052148"/>
    <lineage>
        <taxon>Bacteria</taxon>
        <taxon>Bacteria division WOR-3</taxon>
    </lineage>
</organism>
<comment type="subunit">
    <text evidence="7">Part of the ribosomal stalk of the 50S ribosomal subunit. Interacts with L10 and the large rRNA to form the base of the stalk. L10 forms an elongated spine to which L12 dimers bind in a sequential fashion forming a multimeric L10(L12)X complex.</text>
</comment>
<dbReference type="InterPro" id="IPR020784">
    <property type="entry name" value="Ribosomal_uL11_N"/>
</dbReference>
<feature type="domain" description="Large ribosomal subunit protein uL11 N-terminal" evidence="11">
    <location>
        <begin position="9"/>
        <end position="66"/>
    </location>
</feature>
<name>A0A350HCC1_UNCW3</name>
<evidence type="ECO:0000259" key="10">
    <source>
        <dbReference type="Pfam" id="PF00298"/>
    </source>
</evidence>
<evidence type="ECO:0000313" key="13">
    <source>
        <dbReference type="Proteomes" id="UP000264062"/>
    </source>
</evidence>
<dbReference type="SUPFAM" id="SSF54747">
    <property type="entry name" value="Ribosomal L11/L12e N-terminal domain"/>
    <property type="match status" value="1"/>
</dbReference>
<dbReference type="Gene3D" id="1.10.10.250">
    <property type="entry name" value="Ribosomal protein L11, C-terminal domain"/>
    <property type="match status" value="1"/>
</dbReference>
<evidence type="ECO:0000256" key="1">
    <source>
        <dbReference type="ARBA" id="ARBA00010537"/>
    </source>
</evidence>
<evidence type="ECO:0000256" key="5">
    <source>
        <dbReference type="ARBA" id="ARBA00022980"/>
    </source>
</evidence>
<dbReference type="PANTHER" id="PTHR11661:SF1">
    <property type="entry name" value="LARGE RIBOSOMAL SUBUNIT PROTEIN UL11M"/>
    <property type="match status" value="1"/>
</dbReference>
<dbReference type="Proteomes" id="UP000264062">
    <property type="component" value="Unassembled WGS sequence"/>
</dbReference>
<evidence type="ECO:0000256" key="8">
    <source>
        <dbReference type="RuleBase" id="RU003978"/>
    </source>
</evidence>
<dbReference type="FunFam" id="3.30.1550.10:FF:000001">
    <property type="entry name" value="50S ribosomal protein L11"/>
    <property type="match status" value="1"/>
</dbReference>
<sequence>MAKKVVAIVKLQVPGGAATPAPPVGPILGQHGINLMQFCKNFNSKTEKQKGLIIPCVITVYQDKSFTFITKTPPAAILLLKAAGLEKGSGVPNKTKVGKVKMEDVRKIAELKMPDLNAKDLKGAISMVKGTARSMGITVEE</sequence>
<dbReference type="GO" id="GO:0003735">
    <property type="term" value="F:structural constituent of ribosome"/>
    <property type="evidence" value="ECO:0007669"/>
    <property type="project" value="InterPro"/>
</dbReference>
<dbReference type="SUPFAM" id="SSF46906">
    <property type="entry name" value="Ribosomal protein L11, C-terminal domain"/>
    <property type="match status" value="1"/>
</dbReference>
<dbReference type="Pfam" id="PF03946">
    <property type="entry name" value="Ribosomal_L11_N"/>
    <property type="match status" value="1"/>
</dbReference>
<dbReference type="SMART" id="SM00649">
    <property type="entry name" value="RL11"/>
    <property type="match status" value="1"/>
</dbReference>
<dbReference type="HAMAP" id="MF_00736">
    <property type="entry name" value="Ribosomal_uL11"/>
    <property type="match status" value="1"/>
</dbReference>
<proteinExistence type="inferred from homology"/>
<evidence type="ECO:0000259" key="11">
    <source>
        <dbReference type="Pfam" id="PF03946"/>
    </source>
</evidence>
<comment type="function">
    <text evidence="7 9">Forms part of the ribosomal stalk which helps the ribosome interact with GTP-bound translation factors.</text>
</comment>
<keyword evidence="3 7" id="KW-0699">rRNA-binding</keyword>
<dbReference type="Gene3D" id="3.30.1550.10">
    <property type="entry name" value="Ribosomal protein L11/L12, N-terminal domain"/>
    <property type="match status" value="1"/>
</dbReference>
<dbReference type="InterPro" id="IPR000911">
    <property type="entry name" value="Ribosomal_uL11"/>
</dbReference>
<dbReference type="InterPro" id="IPR036796">
    <property type="entry name" value="Ribosomal_uL11_N_sf"/>
</dbReference>
<comment type="PTM">
    <text evidence="7 9">One or more lysine residues are methylated.</text>
</comment>
<comment type="similarity">
    <text evidence="1 7 8">Belongs to the universal ribosomal protein uL11 family.</text>
</comment>
<dbReference type="Pfam" id="PF00298">
    <property type="entry name" value="Ribosomal_L11"/>
    <property type="match status" value="1"/>
</dbReference>
<accession>A0A350HCC1</accession>
<keyword evidence="5 7" id="KW-0689">Ribosomal protein</keyword>